<evidence type="ECO:0000256" key="12">
    <source>
        <dbReference type="SAM" id="SignalP"/>
    </source>
</evidence>
<gene>
    <name evidence="14" type="ORF">DSTB1V02_LOCUS15096</name>
</gene>
<dbReference type="GO" id="GO:0046872">
    <property type="term" value="F:metal ion binding"/>
    <property type="evidence" value="ECO:0007669"/>
    <property type="project" value="UniProtKB-KW"/>
</dbReference>
<evidence type="ECO:0000313" key="14">
    <source>
        <dbReference type="EMBL" id="CAD7255351.1"/>
    </source>
</evidence>
<dbReference type="GO" id="GO:0004180">
    <property type="term" value="F:carboxypeptidase activity"/>
    <property type="evidence" value="ECO:0007669"/>
    <property type="project" value="UniProtKB-KW"/>
</dbReference>
<keyword evidence="10" id="KW-1015">Disulfide bond</keyword>
<sequence length="124" mass="14171">MGPWKCLSFVLSLSLLGPVPAEKLRFDDHAVLRVVPETAEELLELRYFQDLHPELDFWSEPTRPNAGVDVRVSPEERAAVEDELRSLGFSIRVLIPNVQKLIDEQRVAPLGSKMAWEEYQQVDT</sequence>
<evidence type="ECO:0000256" key="5">
    <source>
        <dbReference type="ARBA" id="ARBA00022723"/>
    </source>
</evidence>
<dbReference type="EMBL" id="CAJPEV010024024">
    <property type="protein sequence ID" value="CAG0908446.1"/>
    <property type="molecule type" value="Genomic_DNA"/>
</dbReference>
<keyword evidence="4" id="KW-0645">Protease</keyword>
<dbReference type="GO" id="GO:0008237">
    <property type="term" value="F:metallopeptidase activity"/>
    <property type="evidence" value="ECO:0007669"/>
    <property type="project" value="UniProtKB-KW"/>
</dbReference>
<dbReference type="InterPro" id="IPR036990">
    <property type="entry name" value="M14A-like_propep"/>
</dbReference>
<dbReference type="AlphaFoldDB" id="A0A7R9FUF0"/>
<dbReference type="Proteomes" id="UP000677054">
    <property type="component" value="Unassembled WGS sequence"/>
</dbReference>
<keyword evidence="15" id="KW-1185">Reference proteome</keyword>
<accession>A0A7R9FUF0</accession>
<comment type="similarity">
    <text evidence="2">Belongs to the peptidase M14 family.</text>
</comment>
<dbReference type="GO" id="GO:0006508">
    <property type="term" value="P:proteolysis"/>
    <property type="evidence" value="ECO:0007669"/>
    <property type="project" value="UniProtKB-KW"/>
</dbReference>
<evidence type="ECO:0000256" key="8">
    <source>
        <dbReference type="ARBA" id="ARBA00022833"/>
    </source>
</evidence>
<keyword evidence="7" id="KW-0378">Hydrolase</keyword>
<keyword evidence="5" id="KW-0479">Metal-binding</keyword>
<organism evidence="14">
    <name type="scientific">Darwinula stevensoni</name>
    <dbReference type="NCBI Taxonomy" id="69355"/>
    <lineage>
        <taxon>Eukaryota</taxon>
        <taxon>Metazoa</taxon>
        <taxon>Ecdysozoa</taxon>
        <taxon>Arthropoda</taxon>
        <taxon>Crustacea</taxon>
        <taxon>Oligostraca</taxon>
        <taxon>Ostracoda</taxon>
        <taxon>Podocopa</taxon>
        <taxon>Podocopida</taxon>
        <taxon>Darwinulocopina</taxon>
        <taxon>Darwinuloidea</taxon>
        <taxon>Darwinulidae</taxon>
        <taxon>Darwinula</taxon>
    </lineage>
</organism>
<evidence type="ECO:0000313" key="15">
    <source>
        <dbReference type="Proteomes" id="UP000677054"/>
    </source>
</evidence>
<keyword evidence="6 12" id="KW-0732">Signal</keyword>
<evidence type="ECO:0000256" key="1">
    <source>
        <dbReference type="ARBA" id="ARBA00001947"/>
    </source>
</evidence>
<feature type="domain" description="Carboxypeptidase activation peptide" evidence="13">
    <location>
        <begin position="32"/>
        <end position="105"/>
    </location>
</feature>
<evidence type="ECO:0000256" key="6">
    <source>
        <dbReference type="ARBA" id="ARBA00022729"/>
    </source>
</evidence>
<dbReference type="SUPFAM" id="SSF54897">
    <property type="entry name" value="Protease propeptides/inhibitors"/>
    <property type="match status" value="1"/>
</dbReference>
<keyword evidence="3" id="KW-0121">Carboxypeptidase</keyword>
<proteinExistence type="inferred from homology"/>
<name>A0A7R9FUF0_9CRUS</name>
<protein>
    <recommendedName>
        <fullName evidence="11">Zinc carboxypeptidase A 1</fullName>
    </recommendedName>
</protein>
<reference evidence="14" key="1">
    <citation type="submission" date="2020-11" db="EMBL/GenBank/DDBJ databases">
        <authorList>
            <person name="Tran Van P."/>
        </authorList>
    </citation>
    <scope>NUCLEOTIDE SEQUENCE</scope>
</reference>
<evidence type="ECO:0000256" key="3">
    <source>
        <dbReference type="ARBA" id="ARBA00022645"/>
    </source>
</evidence>
<evidence type="ECO:0000256" key="2">
    <source>
        <dbReference type="ARBA" id="ARBA00005988"/>
    </source>
</evidence>
<evidence type="ECO:0000256" key="10">
    <source>
        <dbReference type="ARBA" id="ARBA00023157"/>
    </source>
</evidence>
<dbReference type="FunFam" id="3.30.70.340:FF:000002">
    <property type="entry name" value="Carboxypeptidase A"/>
    <property type="match status" value="1"/>
</dbReference>
<evidence type="ECO:0000256" key="4">
    <source>
        <dbReference type="ARBA" id="ARBA00022670"/>
    </source>
</evidence>
<keyword evidence="8" id="KW-0862">Zinc</keyword>
<comment type="cofactor">
    <cofactor evidence="1">
        <name>Zn(2+)</name>
        <dbReference type="ChEBI" id="CHEBI:29105"/>
    </cofactor>
</comment>
<evidence type="ECO:0000256" key="7">
    <source>
        <dbReference type="ARBA" id="ARBA00022801"/>
    </source>
</evidence>
<evidence type="ECO:0000256" key="11">
    <source>
        <dbReference type="ARBA" id="ARBA00069039"/>
    </source>
</evidence>
<feature type="chain" id="PRO_5036210601" description="Zinc carboxypeptidase A 1" evidence="12">
    <location>
        <begin position="22"/>
        <end position="124"/>
    </location>
</feature>
<dbReference type="Gene3D" id="3.30.70.340">
    <property type="entry name" value="Metallocarboxypeptidase-like"/>
    <property type="match status" value="1"/>
</dbReference>
<dbReference type="Pfam" id="PF02244">
    <property type="entry name" value="Propep_M14"/>
    <property type="match status" value="1"/>
</dbReference>
<dbReference type="InterPro" id="IPR003146">
    <property type="entry name" value="M14A_act_pep"/>
</dbReference>
<feature type="non-terminal residue" evidence="14">
    <location>
        <position position="124"/>
    </location>
</feature>
<evidence type="ECO:0000259" key="13">
    <source>
        <dbReference type="Pfam" id="PF02244"/>
    </source>
</evidence>
<feature type="signal peptide" evidence="12">
    <location>
        <begin position="1"/>
        <end position="21"/>
    </location>
</feature>
<keyword evidence="9" id="KW-0482">Metalloprotease</keyword>
<dbReference type="OrthoDB" id="7827262at2759"/>
<dbReference type="EMBL" id="LR923542">
    <property type="protein sequence ID" value="CAD7255351.1"/>
    <property type="molecule type" value="Genomic_DNA"/>
</dbReference>
<evidence type="ECO:0000256" key="9">
    <source>
        <dbReference type="ARBA" id="ARBA00023049"/>
    </source>
</evidence>